<evidence type="ECO:0000313" key="2">
    <source>
        <dbReference type="EMBL" id="THD26058.1"/>
    </source>
</evidence>
<dbReference type="InterPro" id="IPR001611">
    <property type="entry name" value="Leu-rich_rpt"/>
</dbReference>
<dbReference type="Pfam" id="PF13516">
    <property type="entry name" value="LRR_6"/>
    <property type="match status" value="2"/>
</dbReference>
<dbReference type="SUPFAM" id="SSF47473">
    <property type="entry name" value="EF-hand"/>
    <property type="match status" value="1"/>
</dbReference>
<dbReference type="InterPro" id="IPR052394">
    <property type="entry name" value="LRR-containing"/>
</dbReference>
<accession>A0A4E0RV29</accession>
<feature type="region of interest" description="Disordered" evidence="1">
    <location>
        <begin position="83"/>
        <end position="110"/>
    </location>
</feature>
<proteinExistence type="predicted"/>
<sequence>MKLSMKEGENQVRNSTTKLASHLASLHNMIDYGIRKEFDRMEDQMTTDWVNRLDQADGIVVFERAPFEQRRVQALTNMIKRCPENPLQEQSKTSPNNQAEESPDVQKKSNLTSVLDTELADLIDDDLISVRSDKRTQSPETNEHTLSGTSVTNALITLYSRACHRRKQYARRQIKERLSHLCTDSVYDLRELDLDKKQLRPILDVIKKSHRLNKLDVSFNQICTDGLELLKPILLESVFLKYLNVSGIGMDFHGSVILNAVLQENTPLETLIVADNKLNDKCMQELAKGLKKNTRLQKLDLSRNSIDSPGTIALCQAIRDNITLTWLSVHWNRIHLDGAVEIGNLLKVNNGLEYLDMSWNGAAFAGCESIANGLRHNHTLLELDLRANRVDLKCMIALSEFVNYNRTLKIIRLGFNPLTVAGIQQFAESLERSASCGLEVLDLEGQTLNEMIVQQFRRISLVRHFSVLNSNCVQWMPHMGKQAKQDPMSFIMNYLNKHGMRIVDLYRLIDTHRVGVLTRADFVAGILKVKIPMNPNELETLLDYVDQNKTDQISFQMLASRLYLYRVSIRDQLRIRATEFSKHQLDQFRMFVRPDGPDDLEKPPQGFPSKTTNRKKISRSLHNLTEDFQTKKREQRSLAINQSYLKPTNFSNNLNHQVKWDKVNGKTNSVAEIRAKHLPQAPSNEGSNGSLTAVPVLDIFTKKYINELTKYSG</sequence>
<dbReference type="PROSITE" id="PS51450">
    <property type="entry name" value="LRR"/>
    <property type="match status" value="1"/>
</dbReference>
<reference evidence="2" key="1">
    <citation type="submission" date="2019-03" db="EMBL/GenBank/DDBJ databases">
        <title>Improved annotation for the trematode Fasciola hepatica.</title>
        <authorList>
            <person name="Choi Y.-J."/>
            <person name="Martin J."/>
            <person name="Mitreva M."/>
        </authorList>
    </citation>
    <scope>NUCLEOTIDE SEQUENCE [LARGE SCALE GENOMIC DNA]</scope>
</reference>
<gene>
    <name evidence="2" type="ORF">D915_003107</name>
</gene>
<dbReference type="InterPro" id="IPR011992">
    <property type="entry name" value="EF-hand-dom_pair"/>
</dbReference>
<organism evidence="2 3">
    <name type="scientific">Fasciola hepatica</name>
    <name type="common">Liver fluke</name>
    <dbReference type="NCBI Taxonomy" id="6192"/>
    <lineage>
        <taxon>Eukaryota</taxon>
        <taxon>Metazoa</taxon>
        <taxon>Spiralia</taxon>
        <taxon>Lophotrochozoa</taxon>
        <taxon>Platyhelminthes</taxon>
        <taxon>Trematoda</taxon>
        <taxon>Digenea</taxon>
        <taxon>Plagiorchiida</taxon>
        <taxon>Echinostomata</taxon>
        <taxon>Echinostomatoidea</taxon>
        <taxon>Fasciolidae</taxon>
        <taxon>Fasciola</taxon>
    </lineage>
</organism>
<keyword evidence="3" id="KW-1185">Reference proteome</keyword>
<dbReference type="PANTHER" id="PTHR24114">
    <property type="entry name" value="LEUCINE RICH REPEAT FAMILY PROTEIN"/>
    <property type="match status" value="1"/>
</dbReference>
<dbReference type="SMART" id="SM00368">
    <property type="entry name" value="LRR_RI"/>
    <property type="match status" value="7"/>
</dbReference>
<feature type="compositionally biased region" description="Polar residues" evidence="1">
    <location>
        <begin position="87"/>
        <end position="100"/>
    </location>
</feature>
<evidence type="ECO:0000313" key="3">
    <source>
        <dbReference type="Proteomes" id="UP000230066"/>
    </source>
</evidence>
<evidence type="ECO:0008006" key="4">
    <source>
        <dbReference type="Google" id="ProtNLM"/>
    </source>
</evidence>
<dbReference type="EMBL" id="JXXN02000880">
    <property type="protein sequence ID" value="THD26058.1"/>
    <property type="molecule type" value="Genomic_DNA"/>
</dbReference>
<dbReference type="Gene3D" id="3.80.10.10">
    <property type="entry name" value="Ribonuclease Inhibitor"/>
    <property type="match status" value="2"/>
</dbReference>
<dbReference type="AlphaFoldDB" id="A0A4E0RV29"/>
<evidence type="ECO:0000256" key="1">
    <source>
        <dbReference type="SAM" id="MobiDB-lite"/>
    </source>
</evidence>
<dbReference type="Gene3D" id="1.10.238.10">
    <property type="entry name" value="EF-hand"/>
    <property type="match status" value="1"/>
</dbReference>
<comment type="caution">
    <text evidence="2">The sequence shown here is derived from an EMBL/GenBank/DDBJ whole genome shotgun (WGS) entry which is preliminary data.</text>
</comment>
<feature type="region of interest" description="Disordered" evidence="1">
    <location>
        <begin position="595"/>
        <end position="615"/>
    </location>
</feature>
<dbReference type="SUPFAM" id="SSF52047">
    <property type="entry name" value="RNI-like"/>
    <property type="match status" value="1"/>
</dbReference>
<dbReference type="InterPro" id="IPR032675">
    <property type="entry name" value="LRR_dom_sf"/>
</dbReference>
<dbReference type="PANTHER" id="PTHR24114:SF2">
    <property type="entry name" value="F-BOX DOMAIN-CONTAINING PROTEIN-RELATED"/>
    <property type="match status" value="1"/>
</dbReference>
<dbReference type="Proteomes" id="UP000230066">
    <property type="component" value="Unassembled WGS sequence"/>
</dbReference>
<protein>
    <recommendedName>
        <fullName evidence="4">Leucine Rich repeat-containing domain protein</fullName>
    </recommendedName>
</protein>
<name>A0A4E0RV29_FASHE</name>